<sequence>MTNMSLQNMVYEQLRQQMVRRYFFQRSAAGLGGAALASLLNPQLFSGMPALAANPEVSSAVPPDLSSLGALPGLHHAPKAKRVIWLFMADGPSQLDLFDYKPKMVDWFDKDLPDSIRNGQRITTMTSGQSRFPIAPSVFKFNQHGQNGTYISELLPHLAGVVDDLTIVKTMYTEAINHDPAITFIQTGSELPGRPSLGAWLSYGIGSPNQDLPAFVVLHSKIAAGAQTQALFSRLWGSGFLPTKHQGVALRSNGDPVLYLSNPKGVSSQSRRTMLDGLAELNQQHLQEMGDPEIAARIAQYEMAFRMQTSVPDLVDLKDESKETLEMYGPEVHEPGTFAYNCLLARRLAERGVRFTQIFLRGWDHHGGLPGQIRQLVKSADQPCAALIKDLKQRGMLDDTLVVWGGEFGRTIYSQGTLTKENYGRDHHPRCFTMWFAGGGMKPGTVYGETDDFSYNIVSENQKMHIHDLNATILHLLGINHERLTYRSQGRDFRLTDVEGNVIREILA</sequence>
<dbReference type="EMBL" id="LYDR01000072">
    <property type="protein sequence ID" value="ODA31937.1"/>
    <property type="molecule type" value="Genomic_DNA"/>
</dbReference>
<protein>
    <submittedName>
        <fullName evidence="1">Sulfatase</fullName>
    </submittedName>
</protein>
<proteinExistence type="predicted"/>
<dbReference type="STRING" id="1841610.A6X21_21955"/>
<dbReference type="Proteomes" id="UP000094828">
    <property type="component" value="Unassembled WGS sequence"/>
</dbReference>
<reference evidence="1 2" key="1">
    <citation type="submission" date="2016-05" db="EMBL/GenBank/DDBJ databases">
        <title>Genomic and physiological characterization of Planctopirus sp. isolated from fresh water lake.</title>
        <authorList>
            <person name="Subhash Y."/>
            <person name="Ramana C."/>
        </authorList>
    </citation>
    <scope>NUCLEOTIDE SEQUENCE [LARGE SCALE GENOMIC DNA]</scope>
    <source>
        <strain evidence="1 2">JC280</strain>
    </source>
</reference>
<dbReference type="InterPro" id="IPR017850">
    <property type="entry name" value="Alkaline_phosphatase_core_sf"/>
</dbReference>
<name>A0A1C3EFA1_9PLAN</name>
<organism evidence="1 2">
    <name type="scientific">Planctopirus hydrillae</name>
    <dbReference type="NCBI Taxonomy" id="1841610"/>
    <lineage>
        <taxon>Bacteria</taxon>
        <taxon>Pseudomonadati</taxon>
        <taxon>Planctomycetota</taxon>
        <taxon>Planctomycetia</taxon>
        <taxon>Planctomycetales</taxon>
        <taxon>Planctomycetaceae</taxon>
        <taxon>Planctopirus</taxon>
    </lineage>
</organism>
<keyword evidence="2" id="KW-1185">Reference proteome</keyword>
<dbReference type="InterPro" id="IPR006311">
    <property type="entry name" value="TAT_signal"/>
</dbReference>
<dbReference type="PANTHER" id="PTHR43737:SF1">
    <property type="entry name" value="DUF1501 DOMAIN-CONTAINING PROTEIN"/>
    <property type="match status" value="1"/>
</dbReference>
<evidence type="ECO:0000313" key="2">
    <source>
        <dbReference type="Proteomes" id="UP000094828"/>
    </source>
</evidence>
<comment type="caution">
    <text evidence="1">The sequence shown here is derived from an EMBL/GenBank/DDBJ whole genome shotgun (WGS) entry which is preliminary data.</text>
</comment>
<accession>A0A1C3EFA1</accession>
<dbReference type="Gene3D" id="3.40.720.10">
    <property type="entry name" value="Alkaline Phosphatase, subunit A"/>
    <property type="match status" value="1"/>
</dbReference>
<dbReference type="Pfam" id="PF07394">
    <property type="entry name" value="DUF1501"/>
    <property type="match status" value="1"/>
</dbReference>
<dbReference type="InterPro" id="IPR010869">
    <property type="entry name" value="DUF1501"/>
</dbReference>
<dbReference type="PROSITE" id="PS51318">
    <property type="entry name" value="TAT"/>
    <property type="match status" value="1"/>
</dbReference>
<dbReference type="AlphaFoldDB" id="A0A1C3EFA1"/>
<gene>
    <name evidence="1" type="ORF">A6X21_21955</name>
</gene>
<dbReference type="PANTHER" id="PTHR43737">
    <property type="entry name" value="BLL7424 PROTEIN"/>
    <property type="match status" value="1"/>
</dbReference>
<dbReference type="SUPFAM" id="SSF53649">
    <property type="entry name" value="Alkaline phosphatase-like"/>
    <property type="match status" value="1"/>
</dbReference>
<evidence type="ECO:0000313" key="1">
    <source>
        <dbReference type="EMBL" id="ODA31937.1"/>
    </source>
</evidence>